<evidence type="ECO:0000256" key="5">
    <source>
        <dbReference type="ARBA" id="ARBA00023210"/>
    </source>
</evidence>
<dbReference type="InterPro" id="IPR006776">
    <property type="entry name" value="SsgB"/>
</dbReference>
<organism evidence="7 8">
    <name type="scientific">Streptomyces olivaceiscleroticus</name>
    <dbReference type="NCBI Taxonomy" id="68245"/>
    <lineage>
        <taxon>Bacteria</taxon>
        <taxon>Bacillati</taxon>
        <taxon>Actinomycetota</taxon>
        <taxon>Actinomycetes</taxon>
        <taxon>Kitasatosporales</taxon>
        <taxon>Streptomycetaceae</taxon>
        <taxon>Streptomyces</taxon>
    </lineage>
</organism>
<sequence>MVAATTRTLELQLLLGPDTAVPVAGRFSYRSDRPYEVRVAFVSQGRTVTTWVFSRELLLAGLGGPAGEGNVRMRPFRDAVGLRRVHLELRAEGSACALTAEATDLAAWIRATAEVVPPGQESRHLDLDTHLARLFAERN</sequence>
<evidence type="ECO:0000256" key="3">
    <source>
        <dbReference type="ARBA" id="ARBA00022618"/>
    </source>
</evidence>
<reference evidence="8" key="1">
    <citation type="journal article" date="2019" name="Int. J. Syst. Evol. Microbiol.">
        <title>The Global Catalogue of Microorganisms (GCM) 10K type strain sequencing project: providing services to taxonomists for standard genome sequencing and annotation.</title>
        <authorList>
            <consortium name="The Broad Institute Genomics Platform"/>
            <consortium name="The Broad Institute Genome Sequencing Center for Infectious Disease"/>
            <person name="Wu L."/>
            <person name="Ma J."/>
        </authorList>
    </citation>
    <scope>NUCLEOTIDE SEQUENCE [LARGE SCALE GENOMIC DNA]</scope>
    <source>
        <strain evidence="8">JCM 4805</strain>
    </source>
</reference>
<evidence type="ECO:0008006" key="9">
    <source>
        <dbReference type="Google" id="ProtNLM"/>
    </source>
</evidence>
<evidence type="ECO:0000256" key="2">
    <source>
        <dbReference type="ARBA" id="ARBA00009323"/>
    </source>
</evidence>
<dbReference type="Proteomes" id="UP001500909">
    <property type="component" value="Unassembled WGS sequence"/>
</dbReference>
<proteinExistence type="inferred from homology"/>
<protein>
    <recommendedName>
        <fullName evidence="9">Sporulation protein SsgA</fullName>
    </recommendedName>
</protein>
<keyword evidence="4" id="KW-0749">Sporulation</keyword>
<dbReference type="Pfam" id="PF04686">
    <property type="entry name" value="SsgA"/>
    <property type="match status" value="1"/>
</dbReference>
<keyword evidence="8" id="KW-1185">Reference proteome</keyword>
<evidence type="ECO:0000313" key="7">
    <source>
        <dbReference type="EMBL" id="GAA0452809.1"/>
    </source>
</evidence>
<evidence type="ECO:0000256" key="4">
    <source>
        <dbReference type="ARBA" id="ARBA00022969"/>
    </source>
</evidence>
<comment type="caution">
    <text evidence="7">The sequence shown here is derived from an EMBL/GenBank/DDBJ whole genome shotgun (WGS) entry which is preliminary data.</text>
</comment>
<dbReference type="InterPro" id="IPR038658">
    <property type="entry name" value="SsgB_sf"/>
</dbReference>
<name>A0ABP3JIH2_9ACTN</name>
<accession>A0ABP3JIH2</accession>
<keyword evidence="3" id="KW-0132">Cell division</keyword>
<keyword evidence="6" id="KW-0131">Cell cycle</keyword>
<dbReference type="EMBL" id="BAAABY010000010">
    <property type="protein sequence ID" value="GAA0452809.1"/>
    <property type="molecule type" value="Genomic_DNA"/>
</dbReference>
<keyword evidence="5" id="KW-0717">Septation</keyword>
<comment type="similarity">
    <text evidence="2">Belongs to the SsgA family.</text>
</comment>
<comment type="subcellular location">
    <subcellularLocation>
        <location evidence="1">Cell septum</location>
    </subcellularLocation>
</comment>
<evidence type="ECO:0000313" key="8">
    <source>
        <dbReference type="Proteomes" id="UP001500909"/>
    </source>
</evidence>
<evidence type="ECO:0000256" key="1">
    <source>
        <dbReference type="ARBA" id="ARBA00004431"/>
    </source>
</evidence>
<evidence type="ECO:0000256" key="6">
    <source>
        <dbReference type="ARBA" id="ARBA00023306"/>
    </source>
</evidence>
<gene>
    <name evidence="7" type="ORF">GCM10010361_16110</name>
</gene>
<dbReference type="Gene3D" id="2.30.31.20">
    <property type="entry name" value="Sporulation-specific cell division protein SsgB"/>
    <property type="match status" value="1"/>
</dbReference>